<evidence type="ECO:0000256" key="2">
    <source>
        <dbReference type="ARBA" id="ARBA00009064"/>
    </source>
</evidence>
<dbReference type="InterPro" id="IPR040240">
    <property type="entry name" value="TAF1"/>
</dbReference>
<gene>
    <name evidence="8" type="ORF">DdX_06640</name>
</gene>
<dbReference type="PROSITE" id="PS50014">
    <property type="entry name" value="BROMODOMAIN_2"/>
    <property type="match status" value="2"/>
</dbReference>
<feature type="region of interest" description="Disordered" evidence="6">
    <location>
        <begin position="1622"/>
        <end position="1680"/>
    </location>
</feature>
<evidence type="ECO:0000256" key="5">
    <source>
        <dbReference type="PROSITE-ProRule" id="PRU00035"/>
    </source>
</evidence>
<protein>
    <submittedName>
        <fullName evidence="8">Bromodomain-containing protein</fullName>
    </submittedName>
</protein>
<dbReference type="Proteomes" id="UP001201812">
    <property type="component" value="Unassembled WGS sequence"/>
</dbReference>
<dbReference type="PROSITE" id="PS00633">
    <property type="entry name" value="BROMODOMAIN_1"/>
    <property type="match status" value="1"/>
</dbReference>
<dbReference type="SMART" id="SM00297">
    <property type="entry name" value="BROMO"/>
    <property type="match status" value="2"/>
</dbReference>
<dbReference type="GO" id="GO:0005669">
    <property type="term" value="C:transcription factor TFIID complex"/>
    <property type="evidence" value="ECO:0007669"/>
    <property type="project" value="InterPro"/>
</dbReference>
<sequence>MDGTGSEIKLEYPDQVENHEPSTSADNSINTIEDSSDNESEDYVVTLSNPCQPDPDHPFIPPSQREDAPLAGIIKPELEDIDPRRYFPDYQPSGDLRFSRLFAANSKPTLRNQIWWLSKTFNKHPPKSSEAPENELAESSLKLNIDAVPKYEDCMPDDEALLKIPGDRLAKMDEQASGSEDEDDAAPWRFGPAQIWYDRMGVPTNPKKFDYGFKLSKDSKPNKNGALSSDRRQSSLDHNAEIYGANKETEEFLPMDLIHWEDDIIIDSEEARKKASKFLIIDKIVADFSDNSKLPRCGWIPTAHTRSYKSFMAAYKQGAFQQMFSQMSVKPLISTDTESVKVPLESNHSLFPVDSYEFETTQWEDNIIWDADDMPSIPEPRMLTLDYEDDPTIFGMPEDYPTEDKDGNKQELRKGNQFAKKSEMILMQVQQRQKQEEAEHIESTIAQMADKDPFNLSNDDYYNPKSIARSNRGIGGLSNTIQHSIPAQNIHRVFFPTNLTQQAPTKLRQHHRIPLSKQMVKGQTLKPAPVLPLTKHIRMVDEKREQQKLLEGGVDIFPMREIQDLSARDSELLLLEYCEEHPPLLSQPGMASRIKNYYKRKDTKEPDIEMEFGETAFAHTSPLLGNLNPGQCLQAVENNMYRAPIYKHSDHANDFLLIRTKVGFFLRKCANLFVVGQECPLYEVPKPNSKKAAIFSRDFLMAYIYRMFWDSEDTPRRVKMEDIKETFPHQTESCIRKRLKQCADFKGKGTAIDQNYWVLRDDFRLPSKEDVLNMVTPEMCCAHWSMLAAEQRLRDAGYGDKYFFTPENEDDTDEEAAMEDELKCAPWNTTKAFLAAVKGVCILDQTGIADPTGCGQGFSYVRVSQKAQKEEVPQVPKRVVTGTNADLRKLPLKEAKEICREYGLKEEELNSLSRWDIIHVIRTLSTQAAKARSDFSGMARFARGNIRVNYDLQEKYKQFCQERFELQNQILSNPEEASTDDGSSAGDDSDQDDSSRKLEKSMSSKGKKTIGGVSYSSTSTLTEAEKRKLEFEMEERERLDLQRMIRGEVTESGVKISKGAKEAVARSHDQFFKEGDSQNELPVSNEPALLLTDNTMKKLKVFRTFRGDDGKEWTRVEVISHPQLIEAYVRIRTTKDEDFIKVWAHNDGAFKEERRKEKRRIQDQLRRLKRTEAKVEQRQLGRPKSSHEEEPEPPAEGLIAMEGTRMIISKKLYKHAEHAKKKALRLHIPRHFLETEKKKKPSTDETKRAKKETLQSTSSREEPVTEEELPSSSKVAPPSSGLPPSGLTTPASSVTGPIGGRRRGTLEADYLIGPHKSVQRRRADPRVSMASILHEISNDMLRVQNAEHLVHPVNAKKVPDYYELIKQPMDLQQIRKNISDNKYELRRQFLEDLTLILMNSVTYNGPNHIITHAARHVLDIATIRLSDHEDKLIQLEKVINPLLDDNDMVGFSHILKGIVQECKNLPKSAAFHNPVDGRKVLNYFERIERPMDLGTIEQNVIKHKYTTVADFRRDMEQIYLNSLTYNGPKHPYTIKAAEILEHSDCSLAQHHDNLVELERNIQRALGAAQVDDELASVSGIESISADPIATALMSAGEEAILDSGVGESGAEESGGVLHDDLEMSDEDEEEWEDPASGLLQSQMNQTGMLMGDLAMSESSDDDEGLNSAKRPKLDDLDSSL</sequence>
<feature type="compositionally biased region" description="Basic and acidic residues" evidence="6">
    <location>
        <begin position="1152"/>
        <end position="1179"/>
    </location>
</feature>
<name>A0AAD4R954_9BILA</name>
<dbReference type="GO" id="GO:0016251">
    <property type="term" value="F:RNA polymerase II general transcription initiation factor activity"/>
    <property type="evidence" value="ECO:0007669"/>
    <property type="project" value="InterPro"/>
</dbReference>
<dbReference type="GO" id="GO:0051123">
    <property type="term" value="P:RNA polymerase II preinitiation complex assembly"/>
    <property type="evidence" value="ECO:0007669"/>
    <property type="project" value="TreeGrafter"/>
</dbReference>
<keyword evidence="3 5" id="KW-0103">Bromodomain</keyword>
<evidence type="ECO:0000313" key="8">
    <source>
        <dbReference type="EMBL" id="KAI1718220.1"/>
    </source>
</evidence>
<reference evidence="8" key="1">
    <citation type="submission" date="2022-01" db="EMBL/GenBank/DDBJ databases">
        <title>Genome Sequence Resource for Two Populations of Ditylenchus destructor, the Migratory Endoparasitic Phytonematode.</title>
        <authorList>
            <person name="Zhang H."/>
            <person name="Lin R."/>
            <person name="Xie B."/>
        </authorList>
    </citation>
    <scope>NUCLEOTIDE SEQUENCE</scope>
    <source>
        <strain evidence="8">BazhouSP</strain>
    </source>
</reference>
<feature type="region of interest" description="Disordered" evidence="6">
    <location>
        <begin position="213"/>
        <end position="233"/>
    </location>
</feature>
<feature type="region of interest" description="Disordered" evidence="6">
    <location>
        <begin position="1"/>
        <end position="66"/>
    </location>
</feature>
<keyword evidence="9" id="KW-1185">Reference proteome</keyword>
<accession>A0AAD4R954</accession>
<feature type="compositionally biased region" description="Basic and acidic residues" evidence="6">
    <location>
        <begin position="993"/>
        <end position="1002"/>
    </location>
</feature>
<feature type="region of interest" description="Disordered" evidence="6">
    <location>
        <begin position="1152"/>
        <end position="1202"/>
    </location>
</feature>
<dbReference type="InterPro" id="IPR022591">
    <property type="entry name" value="TAF1_HAT_dom"/>
</dbReference>
<feature type="compositionally biased region" description="Basic and acidic residues" evidence="6">
    <location>
        <begin position="1231"/>
        <end position="1263"/>
    </location>
</feature>
<dbReference type="GO" id="GO:0017025">
    <property type="term" value="F:TBP-class protein binding"/>
    <property type="evidence" value="ECO:0007669"/>
    <property type="project" value="InterPro"/>
</dbReference>
<dbReference type="InterPro" id="IPR001487">
    <property type="entry name" value="Bromodomain"/>
</dbReference>
<comment type="caution">
    <text evidence="8">The sequence shown here is derived from an EMBL/GenBank/DDBJ whole genome shotgun (WGS) entry which is preliminary data.</text>
</comment>
<feature type="compositionally biased region" description="Polar residues" evidence="6">
    <location>
        <begin position="1638"/>
        <end position="1647"/>
    </location>
</feature>
<feature type="compositionally biased region" description="Basic and acidic residues" evidence="6">
    <location>
        <begin position="8"/>
        <end position="20"/>
    </location>
</feature>
<feature type="compositionally biased region" description="Low complexity" evidence="6">
    <location>
        <begin position="1277"/>
        <end position="1290"/>
    </location>
</feature>
<dbReference type="Pfam" id="PF12157">
    <property type="entry name" value="DUF3591"/>
    <property type="match status" value="1"/>
</dbReference>
<evidence type="ECO:0000313" key="9">
    <source>
        <dbReference type="Proteomes" id="UP001201812"/>
    </source>
</evidence>
<proteinExistence type="inferred from homology"/>
<dbReference type="PANTHER" id="PTHR13900">
    <property type="entry name" value="TRANSCRIPTION INITIATION FACTOR TFIID"/>
    <property type="match status" value="1"/>
</dbReference>
<dbReference type="PRINTS" id="PR00503">
    <property type="entry name" value="BROMODOMAIN"/>
</dbReference>
<dbReference type="InterPro" id="IPR018359">
    <property type="entry name" value="Bromodomain_CS"/>
</dbReference>
<evidence type="ECO:0000259" key="7">
    <source>
        <dbReference type="PROSITE" id="PS50014"/>
    </source>
</evidence>
<feature type="region of interest" description="Disordered" evidence="6">
    <location>
        <begin position="974"/>
        <end position="1017"/>
    </location>
</feature>
<feature type="domain" description="Bromo" evidence="7">
    <location>
        <begin position="1463"/>
        <end position="1533"/>
    </location>
</feature>
<dbReference type="SUPFAM" id="SSF47370">
    <property type="entry name" value="Bromodomain"/>
    <property type="match status" value="2"/>
</dbReference>
<evidence type="ECO:0000256" key="6">
    <source>
        <dbReference type="SAM" id="MobiDB-lite"/>
    </source>
</evidence>
<dbReference type="PANTHER" id="PTHR13900:SF0">
    <property type="entry name" value="TRANSCRIPTION INITIATION FACTOR TFIID SUBUNIT 1"/>
    <property type="match status" value="1"/>
</dbReference>
<comment type="subcellular location">
    <subcellularLocation>
        <location evidence="1">Nucleus</location>
    </subcellularLocation>
</comment>
<feature type="compositionally biased region" description="Basic and acidic residues" evidence="6">
    <location>
        <begin position="1671"/>
        <end position="1680"/>
    </location>
</feature>
<dbReference type="GO" id="GO:0004402">
    <property type="term" value="F:histone acetyltransferase activity"/>
    <property type="evidence" value="ECO:0007669"/>
    <property type="project" value="InterPro"/>
</dbReference>
<dbReference type="Pfam" id="PF00439">
    <property type="entry name" value="Bromodomain"/>
    <property type="match status" value="2"/>
</dbReference>
<evidence type="ECO:0000256" key="4">
    <source>
        <dbReference type="ARBA" id="ARBA00023242"/>
    </source>
</evidence>
<evidence type="ECO:0000256" key="3">
    <source>
        <dbReference type="ARBA" id="ARBA00023117"/>
    </source>
</evidence>
<feature type="compositionally biased region" description="Polar residues" evidence="6">
    <location>
        <begin position="21"/>
        <end position="33"/>
    </location>
</feature>
<evidence type="ECO:0000256" key="1">
    <source>
        <dbReference type="ARBA" id="ARBA00004123"/>
    </source>
</evidence>
<feature type="region of interest" description="Disordered" evidence="6">
    <location>
        <begin position="1224"/>
        <end position="1302"/>
    </location>
</feature>
<organism evidence="8 9">
    <name type="scientific">Ditylenchus destructor</name>
    <dbReference type="NCBI Taxonomy" id="166010"/>
    <lineage>
        <taxon>Eukaryota</taxon>
        <taxon>Metazoa</taxon>
        <taxon>Ecdysozoa</taxon>
        <taxon>Nematoda</taxon>
        <taxon>Chromadorea</taxon>
        <taxon>Rhabditida</taxon>
        <taxon>Tylenchina</taxon>
        <taxon>Tylenchomorpha</taxon>
        <taxon>Sphaerularioidea</taxon>
        <taxon>Anguinidae</taxon>
        <taxon>Anguininae</taxon>
        <taxon>Ditylenchus</taxon>
    </lineage>
</organism>
<feature type="domain" description="Bromo" evidence="7">
    <location>
        <begin position="1341"/>
        <end position="1411"/>
    </location>
</feature>
<dbReference type="InterPro" id="IPR036427">
    <property type="entry name" value="Bromodomain-like_sf"/>
</dbReference>
<dbReference type="EMBL" id="JAKKPZ010000008">
    <property type="protein sequence ID" value="KAI1718220.1"/>
    <property type="molecule type" value="Genomic_DNA"/>
</dbReference>
<feature type="compositionally biased region" description="Acidic residues" evidence="6">
    <location>
        <begin position="1622"/>
        <end position="1633"/>
    </location>
</feature>
<keyword evidence="4" id="KW-0539">Nucleus</keyword>
<comment type="similarity">
    <text evidence="2">Belongs to the TAF1 family.</text>
</comment>
<dbReference type="Gene3D" id="1.20.920.10">
    <property type="entry name" value="Bromodomain-like"/>
    <property type="match status" value="2"/>
</dbReference>